<gene>
    <name evidence="8" type="ORF">FF38_02368</name>
</gene>
<dbReference type="PRINTS" id="PR00259">
    <property type="entry name" value="TMFOUR"/>
</dbReference>
<comment type="caution">
    <text evidence="8">The sequence shown here is derived from an EMBL/GenBank/DDBJ whole genome shotgun (WGS) entry which is preliminary data.</text>
</comment>
<dbReference type="SUPFAM" id="SSF48652">
    <property type="entry name" value="Tetraspanin"/>
    <property type="match status" value="1"/>
</dbReference>
<keyword evidence="5 7" id="KW-0472">Membrane</keyword>
<dbReference type="InterPro" id="IPR000301">
    <property type="entry name" value="Tetraspanin_animals"/>
</dbReference>
<protein>
    <recommendedName>
        <fullName evidence="7">Tetraspanin</fullName>
    </recommendedName>
</protein>
<feature type="disulfide bond" evidence="6">
    <location>
        <begin position="140"/>
        <end position="177"/>
    </location>
</feature>
<keyword evidence="3 7" id="KW-0812">Transmembrane</keyword>
<dbReference type="PANTHER" id="PTHR19282">
    <property type="entry name" value="TETRASPANIN"/>
    <property type="match status" value="1"/>
</dbReference>
<evidence type="ECO:0000256" key="4">
    <source>
        <dbReference type="ARBA" id="ARBA00022989"/>
    </source>
</evidence>
<comment type="similarity">
    <text evidence="2 7">Belongs to the tetraspanin (TM4SF) family.</text>
</comment>
<feature type="transmembrane region" description="Helical" evidence="7">
    <location>
        <begin position="194"/>
        <end position="214"/>
    </location>
</feature>
<feature type="transmembrane region" description="Helical" evidence="7">
    <location>
        <begin position="79"/>
        <end position="104"/>
    </location>
</feature>
<dbReference type="AlphaFoldDB" id="A0A0L0C9Z3"/>
<feature type="transmembrane region" description="Helical" evidence="7">
    <location>
        <begin position="12"/>
        <end position="31"/>
    </location>
</feature>
<dbReference type="CDD" id="cd03127">
    <property type="entry name" value="tetraspanin_LEL"/>
    <property type="match status" value="1"/>
</dbReference>
<organism evidence="8 9">
    <name type="scientific">Lucilia cuprina</name>
    <name type="common">Green bottle fly</name>
    <name type="synonym">Australian sheep blowfly</name>
    <dbReference type="NCBI Taxonomy" id="7375"/>
    <lineage>
        <taxon>Eukaryota</taxon>
        <taxon>Metazoa</taxon>
        <taxon>Ecdysozoa</taxon>
        <taxon>Arthropoda</taxon>
        <taxon>Hexapoda</taxon>
        <taxon>Insecta</taxon>
        <taxon>Pterygota</taxon>
        <taxon>Neoptera</taxon>
        <taxon>Endopterygota</taxon>
        <taxon>Diptera</taxon>
        <taxon>Brachycera</taxon>
        <taxon>Muscomorpha</taxon>
        <taxon>Oestroidea</taxon>
        <taxon>Calliphoridae</taxon>
        <taxon>Luciliinae</taxon>
        <taxon>Lucilia</taxon>
    </lineage>
</organism>
<evidence type="ECO:0000256" key="7">
    <source>
        <dbReference type="RuleBase" id="RU361218"/>
    </source>
</evidence>
<dbReference type="Gene3D" id="1.10.1450.10">
    <property type="entry name" value="Tetraspanin"/>
    <property type="match status" value="1"/>
</dbReference>
<keyword evidence="4 7" id="KW-1133">Transmembrane helix</keyword>
<dbReference type="Pfam" id="PF00335">
    <property type="entry name" value="Tetraspanin"/>
    <property type="match status" value="1"/>
</dbReference>
<keyword evidence="9" id="KW-1185">Reference proteome</keyword>
<evidence type="ECO:0000256" key="3">
    <source>
        <dbReference type="ARBA" id="ARBA00022692"/>
    </source>
</evidence>
<dbReference type="PIRSF" id="PIRSF002419">
    <property type="entry name" value="Tetraspanin"/>
    <property type="match status" value="1"/>
</dbReference>
<reference evidence="8 9" key="1">
    <citation type="journal article" date="2015" name="Nat. Commun.">
        <title>Lucilia cuprina genome unlocks parasitic fly biology to underpin future interventions.</title>
        <authorList>
            <person name="Anstead C.A."/>
            <person name="Korhonen P.K."/>
            <person name="Young N.D."/>
            <person name="Hall R.S."/>
            <person name="Jex A.R."/>
            <person name="Murali S.C."/>
            <person name="Hughes D.S."/>
            <person name="Lee S.F."/>
            <person name="Perry T."/>
            <person name="Stroehlein A.J."/>
            <person name="Ansell B.R."/>
            <person name="Breugelmans B."/>
            <person name="Hofmann A."/>
            <person name="Qu J."/>
            <person name="Dugan S."/>
            <person name="Lee S.L."/>
            <person name="Chao H."/>
            <person name="Dinh H."/>
            <person name="Han Y."/>
            <person name="Doddapaneni H.V."/>
            <person name="Worley K.C."/>
            <person name="Muzny D.M."/>
            <person name="Ioannidis P."/>
            <person name="Waterhouse R.M."/>
            <person name="Zdobnov E.M."/>
            <person name="James P.J."/>
            <person name="Bagnall N.H."/>
            <person name="Kotze A.C."/>
            <person name="Gibbs R.A."/>
            <person name="Richards S."/>
            <person name="Batterham P."/>
            <person name="Gasser R.B."/>
        </authorList>
    </citation>
    <scope>NUCLEOTIDE SEQUENCE [LARGE SCALE GENOMIC DNA]</scope>
    <source>
        <strain evidence="8 9">LS</strain>
        <tissue evidence="8">Full body</tissue>
    </source>
</reference>
<evidence type="ECO:0000256" key="5">
    <source>
        <dbReference type="ARBA" id="ARBA00023136"/>
    </source>
</evidence>
<sequence>MYFTTKTYKIITISLNTICGILGILLTWYGIWLYQSNDNPTFDHGEKLGGILIITLGVVVLCVSIYGIVVAIMECKKMLIYFAVLLVVLIVIQFIMVSITHSAINTTVSKRLKEGFDELWDTKYQNPNATLSIYEEWLKCCGKNSAEDYFLLDKVPPSSCCEDHNCTIIYNLYTVGCEEKFYNYIRAKTNYFNILSWLLITVEFIGSIFACVLVDSIRNHRDRQREQILYENLFYKSLNNVHNVFILNKYCIYQITNRYHNF</sequence>
<comment type="subcellular location">
    <subcellularLocation>
        <location evidence="1 7">Membrane</location>
        <topology evidence="1 7">Multi-pass membrane protein</topology>
    </subcellularLocation>
</comment>
<dbReference type="Proteomes" id="UP000037069">
    <property type="component" value="Unassembled WGS sequence"/>
</dbReference>
<dbReference type="PANTHER" id="PTHR19282:SF521">
    <property type="entry name" value="IP01817P-RELATED"/>
    <property type="match status" value="1"/>
</dbReference>
<dbReference type="GO" id="GO:0005886">
    <property type="term" value="C:plasma membrane"/>
    <property type="evidence" value="ECO:0007669"/>
    <property type="project" value="TreeGrafter"/>
</dbReference>
<accession>A0A0L0C9Z3</accession>
<dbReference type="InterPro" id="IPR008952">
    <property type="entry name" value="Tetraspanin_EC2_sf"/>
</dbReference>
<evidence type="ECO:0000256" key="6">
    <source>
        <dbReference type="PIRSR" id="PIRSR002419-1"/>
    </source>
</evidence>
<evidence type="ECO:0000313" key="8">
    <source>
        <dbReference type="EMBL" id="KNC29248.1"/>
    </source>
</evidence>
<dbReference type="EMBL" id="JRES01000678">
    <property type="protein sequence ID" value="KNC29248.1"/>
    <property type="molecule type" value="Genomic_DNA"/>
</dbReference>
<dbReference type="InterPro" id="IPR018499">
    <property type="entry name" value="Tetraspanin/Peripherin"/>
</dbReference>
<name>A0A0L0C9Z3_LUCCU</name>
<evidence type="ECO:0000313" key="9">
    <source>
        <dbReference type="Proteomes" id="UP000037069"/>
    </source>
</evidence>
<feature type="transmembrane region" description="Helical" evidence="7">
    <location>
        <begin position="51"/>
        <end position="72"/>
    </location>
</feature>
<dbReference type="OrthoDB" id="6239677at2759"/>
<dbReference type="OMA" id="ATCYLVD"/>
<feature type="disulfide bond" evidence="6">
    <location>
        <begin position="141"/>
        <end position="161"/>
    </location>
</feature>
<proteinExistence type="inferred from homology"/>
<evidence type="ECO:0000256" key="1">
    <source>
        <dbReference type="ARBA" id="ARBA00004141"/>
    </source>
</evidence>
<keyword evidence="6" id="KW-1015">Disulfide bond</keyword>
<evidence type="ECO:0000256" key="2">
    <source>
        <dbReference type="ARBA" id="ARBA00006840"/>
    </source>
</evidence>